<dbReference type="CDD" id="cd00201">
    <property type="entry name" value="WW"/>
    <property type="match status" value="1"/>
</dbReference>
<evidence type="ECO:0000313" key="3">
    <source>
        <dbReference type="Proteomes" id="UP000031512"/>
    </source>
</evidence>
<evidence type="ECO:0000259" key="1">
    <source>
        <dbReference type="PROSITE" id="PS50020"/>
    </source>
</evidence>
<dbReference type="InterPro" id="IPR036020">
    <property type="entry name" value="WW_dom_sf"/>
</dbReference>
<dbReference type="InterPro" id="IPR036517">
    <property type="entry name" value="FF_domain_sf"/>
</dbReference>
<dbReference type="STRING" id="1537102.L1LGG5"/>
<dbReference type="Gene3D" id="2.20.70.10">
    <property type="match status" value="1"/>
</dbReference>
<keyword evidence="3" id="KW-1185">Reference proteome</keyword>
<feature type="domain" description="WW" evidence="1">
    <location>
        <begin position="14"/>
        <end position="47"/>
    </location>
</feature>
<dbReference type="AlphaFoldDB" id="L1LGG5"/>
<gene>
    <name evidence="2" type="ORF">BEWA_044050</name>
</gene>
<name>L1LGG5_THEEQ</name>
<dbReference type="OrthoDB" id="187617at2759"/>
<dbReference type="Gene3D" id="1.10.10.440">
    <property type="entry name" value="FF domain"/>
    <property type="match status" value="1"/>
</dbReference>
<proteinExistence type="predicted"/>
<dbReference type="KEGG" id="beq:BEWA_044050"/>
<dbReference type="PROSITE" id="PS50020">
    <property type="entry name" value="WW_DOMAIN_2"/>
    <property type="match status" value="1"/>
</dbReference>
<dbReference type="RefSeq" id="XP_004833816.1">
    <property type="nucleotide sequence ID" value="XM_004833759.1"/>
</dbReference>
<sequence>MVGAEIGVPVNWVQLNESQWYKVETSKNYTYYYNRETKESSWEIPNLEVKEAESTPEPKDEIPQAHIDEYKALIKSFNLPNHAQFEQILPRLLTNEVFTRIPQAHRKRLFNSIRRELLEERTRNTADDANLVRNIQIEQLKKEEKRQRELEHLVNTASKYRIKNGGNKEKSDSNGHSRGIHAQEMAETAFMSLLHEKVKQPFCNGRVEPIPYELIDSDPRSKSEYLKNKQEIYRKFTDKFLDARIELFDEKLQQLPDSCLNSDLKKKQQLMESFKVMLRQTISYKSGDKKKILEESKKTLSQDQRYQRLEGFPKERDDLILEWLSELEENHRNVKSIVLEDE</sequence>
<dbReference type="EMBL" id="ACOU01000002">
    <property type="protein sequence ID" value="EKX74364.1"/>
    <property type="molecule type" value="Genomic_DNA"/>
</dbReference>
<dbReference type="PROSITE" id="PS01159">
    <property type="entry name" value="WW_DOMAIN_1"/>
    <property type="match status" value="1"/>
</dbReference>
<evidence type="ECO:0000313" key="2">
    <source>
        <dbReference type="EMBL" id="EKX74364.1"/>
    </source>
</evidence>
<dbReference type="SUPFAM" id="SSF51045">
    <property type="entry name" value="WW domain"/>
    <property type="match status" value="1"/>
</dbReference>
<dbReference type="InterPro" id="IPR001202">
    <property type="entry name" value="WW_dom"/>
</dbReference>
<dbReference type="Pfam" id="PF00397">
    <property type="entry name" value="WW"/>
    <property type="match status" value="1"/>
</dbReference>
<dbReference type="eggNOG" id="KOG0155">
    <property type="taxonomic scope" value="Eukaryota"/>
</dbReference>
<accession>L1LGG5</accession>
<comment type="caution">
    <text evidence="2">The sequence shown here is derived from an EMBL/GenBank/DDBJ whole genome shotgun (WGS) entry which is preliminary data.</text>
</comment>
<reference evidence="2 3" key="1">
    <citation type="journal article" date="2012" name="BMC Genomics">
        <title>Comparative genomic analysis and phylogenetic position of Theileria equi.</title>
        <authorList>
            <person name="Kappmeyer L.S."/>
            <person name="Thiagarajan M."/>
            <person name="Herndon D.R."/>
            <person name="Ramsay J.D."/>
            <person name="Caler E."/>
            <person name="Djikeng A."/>
            <person name="Gillespie J.J."/>
            <person name="Lau A.O."/>
            <person name="Roalson E.H."/>
            <person name="Silva J.C."/>
            <person name="Silva M.G."/>
            <person name="Suarez C.E."/>
            <person name="Ueti M.W."/>
            <person name="Nene V.M."/>
            <person name="Mealey R.H."/>
            <person name="Knowles D.P."/>
            <person name="Brayton K.A."/>
        </authorList>
    </citation>
    <scope>NUCLEOTIDE SEQUENCE [LARGE SCALE GENOMIC DNA]</scope>
    <source>
        <strain evidence="2 3">WA</strain>
    </source>
</reference>
<dbReference type="Proteomes" id="UP000031512">
    <property type="component" value="Unassembled WGS sequence"/>
</dbReference>
<dbReference type="SMART" id="SM00456">
    <property type="entry name" value="WW"/>
    <property type="match status" value="1"/>
</dbReference>
<dbReference type="GeneID" id="15807812"/>
<organism evidence="2 3">
    <name type="scientific">Theileria equi strain WA</name>
    <dbReference type="NCBI Taxonomy" id="1537102"/>
    <lineage>
        <taxon>Eukaryota</taxon>
        <taxon>Sar</taxon>
        <taxon>Alveolata</taxon>
        <taxon>Apicomplexa</taxon>
        <taxon>Aconoidasida</taxon>
        <taxon>Piroplasmida</taxon>
        <taxon>Theileriidae</taxon>
        <taxon>Theileria</taxon>
    </lineage>
</organism>
<protein>
    <recommendedName>
        <fullName evidence="1">WW domain-containing protein</fullName>
    </recommendedName>
</protein>
<dbReference type="SUPFAM" id="SSF81698">
    <property type="entry name" value="FF domain"/>
    <property type="match status" value="1"/>
</dbReference>
<dbReference type="VEuPathDB" id="PiroplasmaDB:BEWA_044050"/>